<keyword evidence="5" id="KW-1185">Reference proteome</keyword>
<organism evidence="3">
    <name type="scientific">Kwoniella pini CBS 10737</name>
    <dbReference type="NCBI Taxonomy" id="1296096"/>
    <lineage>
        <taxon>Eukaryota</taxon>
        <taxon>Fungi</taxon>
        <taxon>Dikarya</taxon>
        <taxon>Basidiomycota</taxon>
        <taxon>Agaricomycotina</taxon>
        <taxon>Tremellomycetes</taxon>
        <taxon>Tremellales</taxon>
        <taxon>Cryptococcaceae</taxon>
        <taxon>Kwoniella</taxon>
    </lineage>
</organism>
<evidence type="ECO:0000313" key="3">
    <source>
        <dbReference type="EMBL" id="OCF51726.1"/>
    </source>
</evidence>
<dbReference type="EMBL" id="CP144524">
    <property type="protein sequence ID" value="WWC70949.1"/>
    <property type="molecule type" value="Genomic_DNA"/>
</dbReference>
<dbReference type="OrthoDB" id="15001at2759"/>
<dbReference type="AlphaFoldDB" id="A0A1B9I8A2"/>
<dbReference type="PANTHER" id="PTHR12828">
    <property type="entry name" value="PROTEASOME MATURATION PROTEIN UMP1"/>
    <property type="match status" value="1"/>
</dbReference>
<evidence type="ECO:0000256" key="2">
    <source>
        <dbReference type="ARBA" id="ARBA00043974"/>
    </source>
</evidence>
<dbReference type="GO" id="GO:0000502">
    <property type="term" value="C:proteasome complex"/>
    <property type="evidence" value="ECO:0007669"/>
    <property type="project" value="UniProtKB-KW"/>
</dbReference>
<dbReference type="GeneID" id="30170810"/>
<comment type="similarity">
    <text evidence="2">Belongs to the POMP/UMP1 family.</text>
</comment>
<dbReference type="Pfam" id="PF05348">
    <property type="entry name" value="UMP1"/>
    <property type="match status" value="1"/>
</dbReference>
<dbReference type="KEGG" id="kpin:30170810"/>
<keyword evidence="1" id="KW-0143">Chaperone</keyword>
<reference evidence="3" key="1">
    <citation type="submission" date="2013-07" db="EMBL/GenBank/DDBJ databases">
        <title>The Genome Sequence of Cryptococcus pinus CBS10737.</title>
        <authorList>
            <consortium name="The Broad Institute Genome Sequencing Platform"/>
            <person name="Cuomo C."/>
            <person name="Litvintseva A."/>
            <person name="Chen Y."/>
            <person name="Heitman J."/>
            <person name="Sun S."/>
            <person name="Springer D."/>
            <person name="Dromer F."/>
            <person name="Young S.K."/>
            <person name="Zeng Q."/>
            <person name="Gargeya S."/>
            <person name="Fitzgerald M."/>
            <person name="Abouelleil A."/>
            <person name="Alvarado L."/>
            <person name="Berlin A.M."/>
            <person name="Chapman S.B."/>
            <person name="Dewar J."/>
            <person name="Goldberg J."/>
            <person name="Griggs A."/>
            <person name="Gujja S."/>
            <person name="Hansen M."/>
            <person name="Howarth C."/>
            <person name="Imamovic A."/>
            <person name="Larimer J."/>
            <person name="McCowan C."/>
            <person name="Murphy C."/>
            <person name="Pearson M."/>
            <person name="Priest M."/>
            <person name="Roberts A."/>
            <person name="Saif S."/>
            <person name="Shea T."/>
            <person name="Sykes S."/>
            <person name="Wortman J."/>
            <person name="Nusbaum C."/>
            <person name="Birren B."/>
        </authorList>
    </citation>
    <scope>NUCLEOTIDE SEQUENCE [LARGE SCALE GENOMIC DNA]</scope>
    <source>
        <strain evidence="3">CBS 10737</strain>
    </source>
</reference>
<evidence type="ECO:0000313" key="4">
    <source>
        <dbReference type="EMBL" id="WWC70949.1"/>
    </source>
</evidence>
<reference evidence="4" key="2">
    <citation type="submission" date="2013-07" db="EMBL/GenBank/DDBJ databases">
        <authorList>
            <consortium name="The Broad Institute Genome Sequencing Platform"/>
            <person name="Cuomo C."/>
            <person name="Litvintseva A."/>
            <person name="Chen Y."/>
            <person name="Heitman J."/>
            <person name="Sun S."/>
            <person name="Springer D."/>
            <person name="Dromer F."/>
            <person name="Young S.K."/>
            <person name="Zeng Q."/>
            <person name="Gargeya S."/>
            <person name="Fitzgerald M."/>
            <person name="Abouelleil A."/>
            <person name="Alvarado L."/>
            <person name="Berlin A.M."/>
            <person name="Chapman S.B."/>
            <person name="Dewar J."/>
            <person name="Goldberg J."/>
            <person name="Griggs A."/>
            <person name="Gujja S."/>
            <person name="Hansen M."/>
            <person name="Howarth C."/>
            <person name="Imamovic A."/>
            <person name="Larimer J."/>
            <person name="McCowan C."/>
            <person name="Murphy C."/>
            <person name="Pearson M."/>
            <person name="Priest M."/>
            <person name="Roberts A."/>
            <person name="Saif S."/>
            <person name="Shea T."/>
            <person name="Sykes S."/>
            <person name="Wortman J."/>
            <person name="Nusbaum C."/>
            <person name="Birren B."/>
        </authorList>
    </citation>
    <scope>NUCLEOTIDE SEQUENCE</scope>
    <source>
        <strain evidence="4">CBS 10737</strain>
    </source>
</reference>
<dbReference type="RefSeq" id="XP_019012945.1">
    <property type="nucleotide sequence ID" value="XM_019154205.1"/>
</dbReference>
<dbReference type="Proteomes" id="UP000094020">
    <property type="component" value="Chromosome 6"/>
</dbReference>
<dbReference type="GO" id="GO:0043248">
    <property type="term" value="P:proteasome assembly"/>
    <property type="evidence" value="ECO:0007669"/>
    <property type="project" value="InterPro"/>
</dbReference>
<sequence>MVSCSSLRLVPATAQSSSDAHVISAQSTSHPVTGTHDAFRHGLKSAAQSVAPGNVHPLQTRLEKWSQTQNQLEQHMQSGTFGLAVPLRKAMEIKLVSENLHNPLIESSTITGVPLGGSSNLSLEILKGQDESLDAGDFMGGSNSLAEVLDVNSAMERSRGI</sequence>
<protein>
    <submittedName>
        <fullName evidence="3">Proteasome maturation protein</fullName>
    </submittedName>
</protein>
<reference evidence="3" key="3">
    <citation type="submission" date="2016-07" db="EMBL/GenBank/DDBJ databases">
        <title>Evolution of pathogenesis and genome organization in the Tremellales.</title>
        <authorList>
            <person name="Cuomo C."/>
            <person name="Litvintseva A."/>
            <person name="Heitman J."/>
            <person name="Chen Y."/>
            <person name="Sun S."/>
            <person name="Springer D."/>
            <person name="Dromer F."/>
            <person name="Young S."/>
            <person name="Zeng Q."/>
            <person name="Chapman S."/>
            <person name="Gujja S."/>
            <person name="Saif S."/>
            <person name="Birren B."/>
        </authorList>
    </citation>
    <scope>NUCLEOTIDE SEQUENCE</scope>
    <source>
        <strain evidence="3">CBS 10737</strain>
    </source>
</reference>
<keyword evidence="3" id="KW-0647">Proteasome</keyword>
<dbReference type="STRING" id="1296096.A0A1B9I8A2"/>
<reference evidence="4" key="4">
    <citation type="submission" date="2024-02" db="EMBL/GenBank/DDBJ databases">
        <title>Comparative genomics of Cryptococcus and Kwoniella reveals pathogenesis evolution and contrasting modes of karyotype evolution via chromosome fusion or intercentromeric recombination.</title>
        <authorList>
            <person name="Coelho M.A."/>
            <person name="David-Palma M."/>
            <person name="Shea T."/>
            <person name="Bowers K."/>
            <person name="McGinley-Smith S."/>
            <person name="Mohammad A.W."/>
            <person name="Gnirke A."/>
            <person name="Yurkov A.M."/>
            <person name="Nowrousian M."/>
            <person name="Sun S."/>
            <person name="Cuomo C.A."/>
            <person name="Heitman J."/>
        </authorList>
    </citation>
    <scope>NUCLEOTIDE SEQUENCE</scope>
    <source>
        <strain evidence="4">CBS 10737</strain>
    </source>
</reference>
<dbReference type="GO" id="GO:0005634">
    <property type="term" value="C:nucleus"/>
    <property type="evidence" value="ECO:0007669"/>
    <property type="project" value="TreeGrafter"/>
</dbReference>
<proteinExistence type="inferred from homology"/>
<dbReference type="PANTHER" id="PTHR12828:SF3">
    <property type="entry name" value="PROTEASOME MATURATION PROTEIN"/>
    <property type="match status" value="1"/>
</dbReference>
<evidence type="ECO:0000256" key="1">
    <source>
        <dbReference type="ARBA" id="ARBA00023186"/>
    </source>
</evidence>
<name>A0A1B9I8A2_9TREE</name>
<dbReference type="InterPro" id="IPR008012">
    <property type="entry name" value="Ump1"/>
</dbReference>
<dbReference type="EMBL" id="KV700115">
    <property type="protein sequence ID" value="OCF51726.1"/>
    <property type="molecule type" value="Genomic_DNA"/>
</dbReference>
<dbReference type="GO" id="GO:0005737">
    <property type="term" value="C:cytoplasm"/>
    <property type="evidence" value="ECO:0007669"/>
    <property type="project" value="TreeGrafter"/>
</dbReference>
<accession>A0A1B9I8A2</accession>
<gene>
    <name evidence="3" type="ORF">I206_02441</name>
    <name evidence="4" type="ORF">I206_104901</name>
</gene>
<evidence type="ECO:0000313" key="5">
    <source>
        <dbReference type="Proteomes" id="UP000094020"/>
    </source>
</evidence>